<feature type="transmembrane region" description="Helical" evidence="10">
    <location>
        <begin position="367"/>
        <end position="388"/>
    </location>
</feature>
<reference evidence="13 14" key="1">
    <citation type="submission" date="2023-08" db="EMBL/GenBank/DDBJ databases">
        <title>Phytohabitans sansha sp. nov., isolated from marine sediment.</title>
        <authorList>
            <person name="Zhao Y."/>
            <person name="Yi K."/>
        </authorList>
    </citation>
    <scope>NUCLEOTIDE SEQUENCE [LARGE SCALE GENOMIC DNA]</scope>
    <source>
        <strain evidence="13 14">ZYX-F-186</strain>
    </source>
</reference>
<feature type="domain" description="PASTA" evidence="12">
    <location>
        <begin position="393"/>
        <end position="456"/>
    </location>
</feature>
<dbReference type="PROSITE" id="PS51178">
    <property type="entry name" value="PASTA"/>
    <property type="match status" value="4"/>
</dbReference>
<dbReference type="PROSITE" id="PS00108">
    <property type="entry name" value="PROTEIN_KINASE_ST"/>
    <property type="match status" value="1"/>
</dbReference>
<dbReference type="InterPro" id="IPR011009">
    <property type="entry name" value="Kinase-like_dom_sf"/>
</dbReference>
<feature type="domain" description="PASTA" evidence="12">
    <location>
        <begin position="457"/>
        <end position="524"/>
    </location>
</feature>
<keyword evidence="14" id="KW-1185">Reference proteome</keyword>
<dbReference type="Gene3D" id="3.30.200.20">
    <property type="entry name" value="Phosphorylase Kinase, domain 1"/>
    <property type="match status" value="1"/>
</dbReference>
<feature type="compositionally biased region" description="Pro residues" evidence="9">
    <location>
        <begin position="331"/>
        <end position="345"/>
    </location>
</feature>
<evidence type="ECO:0000256" key="8">
    <source>
        <dbReference type="ARBA" id="ARBA00048679"/>
    </source>
</evidence>
<evidence type="ECO:0000256" key="9">
    <source>
        <dbReference type="SAM" id="MobiDB-lite"/>
    </source>
</evidence>
<keyword evidence="10" id="KW-0812">Transmembrane</keyword>
<dbReference type="SMART" id="SM00740">
    <property type="entry name" value="PASTA"/>
    <property type="match status" value="4"/>
</dbReference>
<evidence type="ECO:0000256" key="3">
    <source>
        <dbReference type="ARBA" id="ARBA00022679"/>
    </source>
</evidence>
<protein>
    <recommendedName>
        <fullName evidence="1">non-specific serine/threonine protein kinase</fullName>
        <ecNumber evidence="1">2.7.11.1</ecNumber>
    </recommendedName>
</protein>
<dbReference type="PANTHER" id="PTHR43289:SF34">
    <property type="entry name" value="SERINE_THREONINE-PROTEIN KINASE YBDM-RELATED"/>
    <property type="match status" value="1"/>
</dbReference>
<dbReference type="Gene3D" id="1.10.510.10">
    <property type="entry name" value="Transferase(Phosphotransferase) domain 1"/>
    <property type="match status" value="1"/>
</dbReference>
<dbReference type="PANTHER" id="PTHR43289">
    <property type="entry name" value="MITOGEN-ACTIVATED PROTEIN KINASE KINASE KINASE 20-RELATED"/>
    <property type="match status" value="1"/>
</dbReference>
<evidence type="ECO:0000256" key="6">
    <source>
        <dbReference type="ARBA" id="ARBA00022840"/>
    </source>
</evidence>
<evidence type="ECO:0000256" key="5">
    <source>
        <dbReference type="ARBA" id="ARBA00022777"/>
    </source>
</evidence>
<dbReference type="Pfam" id="PF03793">
    <property type="entry name" value="PASTA"/>
    <property type="match status" value="3"/>
</dbReference>
<dbReference type="SUPFAM" id="SSF56112">
    <property type="entry name" value="Protein kinase-like (PK-like)"/>
    <property type="match status" value="1"/>
</dbReference>
<evidence type="ECO:0000256" key="4">
    <source>
        <dbReference type="ARBA" id="ARBA00022741"/>
    </source>
</evidence>
<feature type="domain" description="PASTA" evidence="12">
    <location>
        <begin position="525"/>
        <end position="590"/>
    </location>
</feature>
<organism evidence="13 14">
    <name type="scientific">Phytohabitans maris</name>
    <dbReference type="NCBI Taxonomy" id="3071409"/>
    <lineage>
        <taxon>Bacteria</taxon>
        <taxon>Bacillati</taxon>
        <taxon>Actinomycetota</taxon>
        <taxon>Actinomycetes</taxon>
        <taxon>Micromonosporales</taxon>
        <taxon>Micromonosporaceae</taxon>
    </lineage>
</organism>
<evidence type="ECO:0000256" key="10">
    <source>
        <dbReference type="SAM" id="Phobius"/>
    </source>
</evidence>
<keyword evidence="4" id="KW-0547">Nucleotide-binding</keyword>
<accession>A0ABU0ZZ14</accession>
<dbReference type="InterPro" id="IPR008271">
    <property type="entry name" value="Ser/Thr_kinase_AS"/>
</dbReference>
<dbReference type="Gene3D" id="3.30.10.20">
    <property type="match status" value="3"/>
</dbReference>
<dbReference type="PROSITE" id="PS50011">
    <property type="entry name" value="PROTEIN_KINASE_DOM"/>
    <property type="match status" value="1"/>
</dbReference>
<dbReference type="Pfam" id="PF00069">
    <property type="entry name" value="Pkinase"/>
    <property type="match status" value="1"/>
</dbReference>
<keyword evidence="6" id="KW-0067">ATP-binding</keyword>
<dbReference type="Proteomes" id="UP001230908">
    <property type="component" value="Unassembled WGS sequence"/>
</dbReference>
<dbReference type="InterPro" id="IPR005543">
    <property type="entry name" value="PASTA_dom"/>
</dbReference>
<evidence type="ECO:0000256" key="7">
    <source>
        <dbReference type="ARBA" id="ARBA00047899"/>
    </source>
</evidence>
<name>A0ABU0ZZ14_9ACTN</name>
<dbReference type="EMBL" id="JAVHUY010000085">
    <property type="protein sequence ID" value="MDQ7911435.1"/>
    <property type="molecule type" value="Genomic_DNA"/>
</dbReference>
<proteinExistence type="predicted"/>
<gene>
    <name evidence="13" type="primary">pknB</name>
    <name evidence="13" type="ORF">RB614_43805</name>
</gene>
<keyword evidence="10" id="KW-0472">Membrane</keyword>
<sequence length="651" mass="69436">MEIQVADTLLGTLVDGRYRIRGRVARGGMATVYMGVDERLERTVALKIINPAQVREARFVERFTDEAKTIALLTHPNVVAVYDQGTHGGLPYLVMEYVRGRTLRDVLAERGRLNPGEALAILEQMLAAIAAAHRAGLVHRDVKPENVLVAEAPSGGSGNLVDSVVKVADFGLARAVEASTEDEAGGQLMATVAYVAPELVTDGHADARTDVYSAGIVLFEMLTGRVPYDGDKPVEVAWQHVDRDVPPPSSLVPNLPEVLDDLVARATRRDPGARPTDAGALLAEVQQVRDDLGNSANASTALLRQVAQPTQVIAPLSPVDRPSWARLPEQKQPPPGRRRAAPPPDEGVGGRLGSLRLRLLGDPRARLALVAAVAVLLLLAVIGIWWAGFGRYTVAPQLVSMPKAEAEARAATGGFEIQYAEGRYDEEIARDVVLAQDPPSTARIVKGGTLTLTLSLGPERYDVPDVVGKDLAQAKADVEDAKLVLKEGPAKFDDRLPKGIVMSVDPKPGTKVKPGTAVTVTVSKGRAPITVPEVVGKNINDARAQLQALGLVVVEQYKDDNRAKDEVIAQTPASGSGVEAGAEIKLEVSKGPPQVIVSRVVDLPCQQGKQQLEAQGLRVRVDFNPNGIVRIQNPPENTPVAPGTEVVIGCF</sequence>
<dbReference type="CDD" id="cd06577">
    <property type="entry name" value="PASTA_pknB"/>
    <property type="match status" value="4"/>
</dbReference>
<comment type="catalytic activity">
    <reaction evidence="8">
        <text>L-seryl-[protein] + ATP = O-phospho-L-seryl-[protein] + ADP + H(+)</text>
        <dbReference type="Rhea" id="RHEA:17989"/>
        <dbReference type="Rhea" id="RHEA-COMP:9863"/>
        <dbReference type="Rhea" id="RHEA-COMP:11604"/>
        <dbReference type="ChEBI" id="CHEBI:15378"/>
        <dbReference type="ChEBI" id="CHEBI:29999"/>
        <dbReference type="ChEBI" id="CHEBI:30616"/>
        <dbReference type="ChEBI" id="CHEBI:83421"/>
        <dbReference type="ChEBI" id="CHEBI:456216"/>
        <dbReference type="EC" id="2.7.11.1"/>
    </reaction>
</comment>
<dbReference type="SMART" id="SM00220">
    <property type="entry name" value="S_TKc"/>
    <property type="match status" value="1"/>
</dbReference>
<keyword evidence="5 13" id="KW-0418">Kinase</keyword>
<evidence type="ECO:0000256" key="2">
    <source>
        <dbReference type="ARBA" id="ARBA00022527"/>
    </source>
</evidence>
<evidence type="ECO:0000313" key="14">
    <source>
        <dbReference type="Proteomes" id="UP001230908"/>
    </source>
</evidence>
<dbReference type="NCBIfam" id="NF033483">
    <property type="entry name" value="PknB_PASTA_kin"/>
    <property type="match status" value="1"/>
</dbReference>
<comment type="catalytic activity">
    <reaction evidence="7">
        <text>L-threonyl-[protein] + ATP = O-phospho-L-threonyl-[protein] + ADP + H(+)</text>
        <dbReference type="Rhea" id="RHEA:46608"/>
        <dbReference type="Rhea" id="RHEA-COMP:11060"/>
        <dbReference type="Rhea" id="RHEA-COMP:11605"/>
        <dbReference type="ChEBI" id="CHEBI:15378"/>
        <dbReference type="ChEBI" id="CHEBI:30013"/>
        <dbReference type="ChEBI" id="CHEBI:30616"/>
        <dbReference type="ChEBI" id="CHEBI:61977"/>
        <dbReference type="ChEBI" id="CHEBI:456216"/>
        <dbReference type="EC" id="2.7.11.1"/>
    </reaction>
</comment>
<feature type="domain" description="PASTA" evidence="12">
    <location>
        <begin position="591"/>
        <end position="651"/>
    </location>
</feature>
<dbReference type="InterPro" id="IPR000719">
    <property type="entry name" value="Prot_kinase_dom"/>
</dbReference>
<feature type="region of interest" description="Disordered" evidence="9">
    <location>
        <begin position="318"/>
        <end position="349"/>
    </location>
</feature>
<evidence type="ECO:0000259" key="12">
    <source>
        <dbReference type="PROSITE" id="PS51178"/>
    </source>
</evidence>
<evidence type="ECO:0000313" key="13">
    <source>
        <dbReference type="EMBL" id="MDQ7911435.1"/>
    </source>
</evidence>
<feature type="domain" description="Protein kinase" evidence="11">
    <location>
        <begin position="18"/>
        <end position="289"/>
    </location>
</feature>
<dbReference type="CDD" id="cd14014">
    <property type="entry name" value="STKc_PknB_like"/>
    <property type="match status" value="1"/>
</dbReference>
<evidence type="ECO:0000256" key="1">
    <source>
        <dbReference type="ARBA" id="ARBA00012513"/>
    </source>
</evidence>
<keyword evidence="2" id="KW-0723">Serine/threonine-protein kinase</keyword>
<dbReference type="EC" id="2.7.11.1" evidence="1"/>
<comment type="caution">
    <text evidence="13">The sequence shown here is derived from an EMBL/GenBank/DDBJ whole genome shotgun (WGS) entry which is preliminary data.</text>
</comment>
<dbReference type="RefSeq" id="WP_308718632.1">
    <property type="nucleotide sequence ID" value="NZ_JAVHUY010000085.1"/>
</dbReference>
<evidence type="ECO:0000259" key="11">
    <source>
        <dbReference type="PROSITE" id="PS50011"/>
    </source>
</evidence>
<keyword evidence="10" id="KW-1133">Transmembrane helix</keyword>
<keyword evidence="3" id="KW-0808">Transferase</keyword>
<dbReference type="GO" id="GO:0016301">
    <property type="term" value="F:kinase activity"/>
    <property type="evidence" value="ECO:0007669"/>
    <property type="project" value="UniProtKB-KW"/>
</dbReference>